<name>A0ABW1XC76_9CELL</name>
<organism evidence="5 6">
    <name type="scientific">Oerskovia paurometabola</name>
    <dbReference type="NCBI Taxonomy" id="162170"/>
    <lineage>
        <taxon>Bacteria</taxon>
        <taxon>Bacillati</taxon>
        <taxon>Actinomycetota</taxon>
        <taxon>Actinomycetes</taxon>
        <taxon>Micrococcales</taxon>
        <taxon>Cellulomonadaceae</taxon>
        <taxon>Oerskovia</taxon>
    </lineage>
</organism>
<protein>
    <submittedName>
        <fullName evidence="5">Metallophosphoesterase</fullName>
    </submittedName>
</protein>
<dbReference type="PANTHER" id="PTHR43143:SF5">
    <property type="entry name" value="SECRETED PROTEIN"/>
    <property type="match status" value="1"/>
</dbReference>
<proteinExistence type="predicted"/>
<sequence length="1526" mass="160155">MSLTRRLAGCVAVVSIGLTTAVGTAAVATAGAPTAPAASAAPTALHQAAASTPFPLFVSELAPDNTGVDDFEYVELFNRSDAPVDLTAAGIGLAYTYADSDDRSRDVPLSIPAGTVVPAGQAVVLWLDYTSGNVDTSVRTEQDFRDHYAAAGATASDYRLVRVSGHAGMANGGDRGIRVLGPDGASPTWSFYPAGSVAAGRTAHFQVPATGAASAVLLEAKGVPSPGVVAPEALVPPVTPDPEPSPEPTDQPTEPTEPTPGPSETPTDPPTTEPAPGNGAHLQVTELLPDSSNVGTGDGYEFVELYNASSTPVDFDDYTLNYLYPLDDLTNSQVVEWPAVPGDVVVPAGGTLVLWVKNGQNDHLTGADFNAKFGTHLVAGTDLLEIHSGGMANASPRGLEITTRTGFALNRAYYNLGGAKDPVADQGIQYAADAADAMVQRKIGVSAATPGAVSAAQKPAAPVEVPADTAAPTVEDATPAQVDPADELAIEATVTDDVQVRSVRLLLRSDVDADYQRIDLAAGLAADGSGARTAFRHAIHPADLTGKRWYEYVLVASDGTHETRTAPRRIEITGVDTAPVRLSVAEGEFVTGTTPVAAAGDTYPSPLSLTIDGTRATPVAPALEDEPVFAFEAGGVNTFFRNGVLSGGEVLNIFDDGIYEGYETIATDVPLRMVRQGDELVVSVYAGTKAAPEIDPDENNDDFQIKNLRLVLPDGRTLRPAGYDDPTRVLQMGDSAGKLDFFDARFTLPDDAFTAVSHSWDTTAAADGEHTVAATDGTDSARATVLVDNTSPVITTDAVDGTDYRGEFTLDASATDAGSGLASLTATLDGQAVTLPYATSSLVLPDGEHTFALTARDAVGNRSERTVTFTTPVENPGSEAVSPAGGTTVEGDEVELRAKVTDPSGDRLDVSFREGYRLDDEDAAVVTSSGTTRVAADTALARPGPGVRVGDPARADGATTSSDAEFPYRTYQVTIPEDAGEDYATRLTWDGSANADAKVLLYVLNTATGDWDEVDRHVTAAGATGPEAFTLAATVPAKDHARDGVLTVLVQHSEGFAGEDLSTRQTPVTPNHPEDTPRSSYDFTLGWESDTQYYNDSYYDRQLDIHDYFLDQREATNLQYVFHTGDIVDNHTQPHQWANADAAYSMLDDAGLPYGVLAGNHDVGHKEIDYGPYSQLFGEARYAANPWYGGSYQDNRGHYDLVTAGGIDFLMLYMGWGPGDDEIAWMNEVLARYPEREAIINLHEYMLTTGGLGPVPQRIYDEVVATNPNVKMVFSGHYHDAFTRVDAFDDDGDGVTDRSVHQILFDYQGLPEGGQSFLRLLQFDNQGRTIHARTYSPYLDRYGSDDPSLAPEHQDFVIPYAALGIEPRTKTLTSDGFTAEVLMTRSIAEFDDVESGTELSATWQRPGAGEHGWYVVTADPYGGTDSSEVYLVNFAEVTPGGDGGSTGGTGGTGGAGPGGSTTDPGTGAGAGGGADTGLGSRLPATGTQAGLLVGLALLLVAGGSALVARNRRTARATASGAGDGGQ</sequence>
<gene>
    <name evidence="5" type="ORF">ACFP71_12255</name>
</gene>
<keyword evidence="6" id="KW-1185">Reference proteome</keyword>
<dbReference type="EMBL" id="JBHSTM010000006">
    <property type="protein sequence ID" value="MFC6425605.1"/>
    <property type="molecule type" value="Genomic_DNA"/>
</dbReference>
<comment type="caution">
    <text evidence="5">The sequence shown here is derived from an EMBL/GenBank/DDBJ whole genome shotgun (WGS) entry which is preliminary data.</text>
</comment>
<keyword evidence="2" id="KW-0812">Transmembrane</keyword>
<evidence type="ECO:0000256" key="2">
    <source>
        <dbReference type="SAM" id="Phobius"/>
    </source>
</evidence>
<feature type="region of interest" description="Disordered" evidence="1">
    <location>
        <begin position="226"/>
        <end position="281"/>
    </location>
</feature>
<dbReference type="PIRSF" id="PIRSF036444">
    <property type="entry name" value="Pesterase_YvnB"/>
    <property type="match status" value="1"/>
</dbReference>
<evidence type="ECO:0000256" key="1">
    <source>
        <dbReference type="SAM" id="MobiDB-lite"/>
    </source>
</evidence>
<dbReference type="Pfam" id="PF00149">
    <property type="entry name" value="Metallophos"/>
    <property type="match status" value="1"/>
</dbReference>
<feature type="signal peptide" evidence="3">
    <location>
        <begin position="1"/>
        <end position="25"/>
    </location>
</feature>
<reference evidence="6" key="1">
    <citation type="journal article" date="2019" name="Int. J. Syst. Evol. Microbiol.">
        <title>The Global Catalogue of Microorganisms (GCM) 10K type strain sequencing project: providing services to taxonomists for standard genome sequencing and annotation.</title>
        <authorList>
            <consortium name="The Broad Institute Genomics Platform"/>
            <consortium name="The Broad Institute Genome Sequencing Center for Infectious Disease"/>
            <person name="Wu L."/>
            <person name="Ma J."/>
        </authorList>
    </citation>
    <scope>NUCLEOTIDE SEQUENCE [LARGE SCALE GENOMIC DNA]</scope>
    <source>
        <strain evidence="6">CCUG 47105</strain>
    </source>
</reference>
<feature type="region of interest" description="Disordered" evidence="1">
    <location>
        <begin position="1441"/>
        <end position="1474"/>
    </location>
</feature>
<evidence type="ECO:0000313" key="5">
    <source>
        <dbReference type="EMBL" id="MFC6425605.1"/>
    </source>
</evidence>
<dbReference type="InterPro" id="IPR051918">
    <property type="entry name" value="STPP_CPPED1"/>
</dbReference>
<dbReference type="InterPro" id="IPR001322">
    <property type="entry name" value="Lamin_tail_dom"/>
</dbReference>
<dbReference type="Proteomes" id="UP001596305">
    <property type="component" value="Unassembled WGS sequence"/>
</dbReference>
<evidence type="ECO:0000259" key="4">
    <source>
        <dbReference type="PROSITE" id="PS51841"/>
    </source>
</evidence>
<feature type="domain" description="LTD" evidence="4">
    <location>
        <begin position="267"/>
        <end position="411"/>
    </location>
</feature>
<dbReference type="InterPro" id="IPR011401">
    <property type="entry name" value="Pesterase_YvnB"/>
</dbReference>
<keyword evidence="2" id="KW-0472">Membrane</keyword>
<evidence type="ECO:0000256" key="3">
    <source>
        <dbReference type="SAM" id="SignalP"/>
    </source>
</evidence>
<feature type="chain" id="PRO_5046714421" evidence="3">
    <location>
        <begin position="26"/>
        <end position="1526"/>
    </location>
</feature>
<dbReference type="PANTHER" id="PTHR43143">
    <property type="entry name" value="METALLOPHOSPHOESTERASE, CALCINEURIN SUPERFAMILY"/>
    <property type="match status" value="1"/>
</dbReference>
<feature type="region of interest" description="Disordered" evidence="1">
    <location>
        <begin position="942"/>
        <end position="961"/>
    </location>
</feature>
<feature type="compositionally biased region" description="Gly residues" evidence="1">
    <location>
        <begin position="1441"/>
        <end position="1459"/>
    </location>
</feature>
<dbReference type="RefSeq" id="WP_204807576.1">
    <property type="nucleotide sequence ID" value="NZ_BAAAIY010000009.1"/>
</dbReference>
<feature type="region of interest" description="Disordered" evidence="1">
    <location>
        <begin position="1057"/>
        <end position="1081"/>
    </location>
</feature>
<dbReference type="Gene3D" id="3.60.21.10">
    <property type="match status" value="1"/>
</dbReference>
<dbReference type="SUPFAM" id="SSF56300">
    <property type="entry name" value="Metallo-dependent phosphatases"/>
    <property type="match status" value="1"/>
</dbReference>
<dbReference type="PROSITE" id="PS51841">
    <property type="entry name" value="LTD"/>
    <property type="match status" value="2"/>
</dbReference>
<feature type="domain" description="LTD" evidence="4">
    <location>
        <begin position="42"/>
        <end position="239"/>
    </location>
</feature>
<dbReference type="InterPro" id="IPR029052">
    <property type="entry name" value="Metallo-depent_PP-like"/>
</dbReference>
<dbReference type="InterPro" id="IPR004843">
    <property type="entry name" value="Calcineurin-like_PHP"/>
</dbReference>
<evidence type="ECO:0000313" key="6">
    <source>
        <dbReference type="Proteomes" id="UP001596305"/>
    </source>
</evidence>
<keyword evidence="2" id="KW-1133">Transmembrane helix</keyword>
<accession>A0ABW1XC76</accession>
<keyword evidence="3" id="KW-0732">Signal</keyword>
<feature type="compositionally biased region" description="Pro residues" evidence="1">
    <location>
        <begin position="237"/>
        <end position="273"/>
    </location>
</feature>
<feature type="transmembrane region" description="Helical" evidence="2">
    <location>
        <begin position="1489"/>
        <end position="1508"/>
    </location>
</feature>